<name>A0AAV7QIN7_PLEWA</name>
<reference evidence="2" key="1">
    <citation type="journal article" date="2022" name="bioRxiv">
        <title>Sequencing and chromosome-scale assembly of the giantPleurodeles waltlgenome.</title>
        <authorList>
            <person name="Brown T."/>
            <person name="Elewa A."/>
            <person name="Iarovenko S."/>
            <person name="Subramanian E."/>
            <person name="Araus A.J."/>
            <person name="Petzold A."/>
            <person name="Susuki M."/>
            <person name="Suzuki K.-i.T."/>
            <person name="Hayashi T."/>
            <person name="Toyoda A."/>
            <person name="Oliveira C."/>
            <person name="Osipova E."/>
            <person name="Leigh N.D."/>
            <person name="Simon A."/>
            <person name="Yun M.H."/>
        </authorList>
    </citation>
    <scope>NUCLEOTIDE SEQUENCE</scope>
    <source>
        <strain evidence="2">20211129_DDA</strain>
        <tissue evidence="2">Liver</tissue>
    </source>
</reference>
<keyword evidence="3" id="KW-1185">Reference proteome</keyword>
<evidence type="ECO:0000313" key="3">
    <source>
        <dbReference type="Proteomes" id="UP001066276"/>
    </source>
</evidence>
<proteinExistence type="predicted"/>
<feature type="region of interest" description="Disordered" evidence="1">
    <location>
        <begin position="1"/>
        <end position="71"/>
    </location>
</feature>
<gene>
    <name evidence="2" type="ORF">NDU88_006311</name>
</gene>
<accession>A0AAV7QIN7</accession>
<protein>
    <submittedName>
        <fullName evidence="2">Uncharacterized protein</fullName>
    </submittedName>
</protein>
<dbReference type="Proteomes" id="UP001066276">
    <property type="component" value="Chromosome 6"/>
</dbReference>
<organism evidence="2 3">
    <name type="scientific">Pleurodeles waltl</name>
    <name type="common">Iberian ribbed newt</name>
    <dbReference type="NCBI Taxonomy" id="8319"/>
    <lineage>
        <taxon>Eukaryota</taxon>
        <taxon>Metazoa</taxon>
        <taxon>Chordata</taxon>
        <taxon>Craniata</taxon>
        <taxon>Vertebrata</taxon>
        <taxon>Euteleostomi</taxon>
        <taxon>Amphibia</taxon>
        <taxon>Batrachia</taxon>
        <taxon>Caudata</taxon>
        <taxon>Salamandroidea</taxon>
        <taxon>Salamandridae</taxon>
        <taxon>Pleurodelinae</taxon>
        <taxon>Pleurodeles</taxon>
    </lineage>
</organism>
<dbReference type="AlphaFoldDB" id="A0AAV7QIN7"/>
<evidence type="ECO:0000256" key="1">
    <source>
        <dbReference type="SAM" id="MobiDB-lite"/>
    </source>
</evidence>
<comment type="caution">
    <text evidence="2">The sequence shown here is derived from an EMBL/GenBank/DDBJ whole genome shotgun (WGS) entry which is preliminary data.</text>
</comment>
<sequence>MRVCIRASETPGAKSSRKREFTSRNNKDDRLPKFGQSLNITHGSEKDNNQRQKKIIKTDAIIGDQNSIKRH</sequence>
<evidence type="ECO:0000313" key="2">
    <source>
        <dbReference type="EMBL" id="KAJ1139950.1"/>
    </source>
</evidence>
<dbReference type="EMBL" id="JANPWB010000010">
    <property type="protein sequence ID" value="KAJ1139950.1"/>
    <property type="molecule type" value="Genomic_DNA"/>
</dbReference>
<feature type="compositionally biased region" description="Basic and acidic residues" evidence="1">
    <location>
        <begin position="18"/>
        <end position="32"/>
    </location>
</feature>